<keyword evidence="6" id="KW-0808">Transferase</keyword>
<dbReference type="EC" id="2.10.1.1" evidence="6"/>
<dbReference type="GO" id="GO:0005829">
    <property type="term" value="C:cytosol"/>
    <property type="evidence" value="ECO:0007669"/>
    <property type="project" value="TreeGrafter"/>
</dbReference>
<dbReference type="OrthoDB" id="9804758at2"/>
<comment type="pathway">
    <text evidence="2 6">Cofactor biosynthesis; molybdopterin biosynthesis.</text>
</comment>
<keyword evidence="6" id="KW-0500">Molybdenum</keyword>
<dbReference type="SUPFAM" id="SSF63882">
    <property type="entry name" value="MoeA N-terminal region -like"/>
    <property type="match status" value="1"/>
</dbReference>
<dbReference type="InterPro" id="IPR005111">
    <property type="entry name" value="MoeA_C_domain_IV"/>
</dbReference>
<protein>
    <recommendedName>
        <fullName evidence="6">Molybdopterin molybdenumtransferase</fullName>
        <ecNumber evidence="6">2.10.1.1</ecNumber>
    </recommendedName>
</protein>
<name>A0A1H7WD01_9FLAO</name>
<evidence type="ECO:0000313" key="9">
    <source>
        <dbReference type="Proteomes" id="UP000198990"/>
    </source>
</evidence>
<evidence type="ECO:0000256" key="5">
    <source>
        <dbReference type="ARBA" id="ARBA00047317"/>
    </source>
</evidence>
<evidence type="ECO:0000256" key="6">
    <source>
        <dbReference type="RuleBase" id="RU365090"/>
    </source>
</evidence>
<dbReference type="SUPFAM" id="SSF53218">
    <property type="entry name" value="Molybdenum cofactor biosynthesis proteins"/>
    <property type="match status" value="1"/>
</dbReference>
<dbReference type="PROSITE" id="PS01079">
    <property type="entry name" value="MOCF_BIOSYNTHESIS_2"/>
    <property type="match status" value="1"/>
</dbReference>
<dbReference type="InterPro" id="IPR038987">
    <property type="entry name" value="MoeA-like"/>
</dbReference>
<organism evidence="8 9">
    <name type="scientific">Maribacter orientalis</name>
    <dbReference type="NCBI Taxonomy" id="228957"/>
    <lineage>
        <taxon>Bacteria</taxon>
        <taxon>Pseudomonadati</taxon>
        <taxon>Bacteroidota</taxon>
        <taxon>Flavobacteriia</taxon>
        <taxon>Flavobacteriales</taxon>
        <taxon>Flavobacteriaceae</taxon>
        <taxon>Maribacter</taxon>
    </lineage>
</organism>
<dbReference type="PANTHER" id="PTHR10192:SF5">
    <property type="entry name" value="GEPHYRIN"/>
    <property type="match status" value="1"/>
</dbReference>
<comment type="catalytic activity">
    <reaction evidence="5">
        <text>adenylyl-molybdopterin + molybdate = Mo-molybdopterin + AMP + H(+)</text>
        <dbReference type="Rhea" id="RHEA:35047"/>
        <dbReference type="ChEBI" id="CHEBI:15378"/>
        <dbReference type="ChEBI" id="CHEBI:36264"/>
        <dbReference type="ChEBI" id="CHEBI:62727"/>
        <dbReference type="ChEBI" id="CHEBI:71302"/>
        <dbReference type="ChEBI" id="CHEBI:456215"/>
        <dbReference type="EC" id="2.10.1.1"/>
    </reaction>
</comment>
<evidence type="ECO:0000256" key="4">
    <source>
        <dbReference type="ARBA" id="ARBA00023150"/>
    </source>
</evidence>
<dbReference type="InterPro" id="IPR005110">
    <property type="entry name" value="MoeA_linker/N"/>
</dbReference>
<dbReference type="PANTHER" id="PTHR10192">
    <property type="entry name" value="MOLYBDOPTERIN BIOSYNTHESIS PROTEIN"/>
    <property type="match status" value="1"/>
</dbReference>
<feature type="domain" description="MoaB/Mog" evidence="7">
    <location>
        <begin position="183"/>
        <end position="321"/>
    </location>
</feature>
<evidence type="ECO:0000256" key="2">
    <source>
        <dbReference type="ARBA" id="ARBA00005046"/>
    </source>
</evidence>
<dbReference type="Gene3D" id="3.90.105.10">
    <property type="entry name" value="Molybdopterin biosynthesis moea protein, domain 2"/>
    <property type="match status" value="1"/>
</dbReference>
<dbReference type="Pfam" id="PF03453">
    <property type="entry name" value="MoeA_N"/>
    <property type="match status" value="1"/>
</dbReference>
<dbReference type="GO" id="GO:0046872">
    <property type="term" value="F:metal ion binding"/>
    <property type="evidence" value="ECO:0007669"/>
    <property type="project" value="UniProtKB-UniRule"/>
</dbReference>
<dbReference type="GO" id="GO:0006777">
    <property type="term" value="P:Mo-molybdopterin cofactor biosynthetic process"/>
    <property type="evidence" value="ECO:0007669"/>
    <property type="project" value="UniProtKB-UniRule"/>
</dbReference>
<dbReference type="CDD" id="cd00887">
    <property type="entry name" value="MoeA"/>
    <property type="match status" value="1"/>
</dbReference>
<dbReference type="RefSeq" id="WP_091627030.1">
    <property type="nucleotide sequence ID" value="NZ_FNZN01000011.1"/>
</dbReference>
<dbReference type="InterPro" id="IPR036688">
    <property type="entry name" value="MoeA_C_domain_IV_sf"/>
</dbReference>
<comment type="cofactor">
    <cofactor evidence="6">
        <name>Mg(2+)</name>
        <dbReference type="ChEBI" id="CHEBI:18420"/>
    </cofactor>
</comment>
<evidence type="ECO:0000313" key="8">
    <source>
        <dbReference type="EMBL" id="SEM19393.1"/>
    </source>
</evidence>
<evidence type="ECO:0000256" key="3">
    <source>
        <dbReference type="ARBA" id="ARBA00010763"/>
    </source>
</evidence>
<dbReference type="SMART" id="SM00852">
    <property type="entry name" value="MoCF_biosynth"/>
    <property type="match status" value="1"/>
</dbReference>
<dbReference type="InterPro" id="IPR036135">
    <property type="entry name" value="MoeA_linker/N_sf"/>
</dbReference>
<dbReference type="Gene3D" id="2.40.340.10">
    <property type="entry name" value="MoeA, C-terminal, domain IV"/>
    <property type="match status" value="1"/>
</dbReference>
<keyword evidence="6" id="KW-0479">Metal-binding</keyword>
<gene>
    <name evidence="8" type="ORF">SAMN04488008_11151</name>
</gene>
<dbReference type="InterPro" id="IPR008284">
    <property type="entry name" value="MoCF_biosynth_CS"/>
</dbReference>
<dbReference type="GO" id="GO:0061599">
    <property type="term" value="F:molybdopterin molybdotransferase activity"/>
    <property type="evidence" value="ECO:0007669"/>
    <property type="project" value="UniProtKB-UniRule"/>
</dbReference>
<keyword evidence="4 6" id="KW-0501">Molybdenum cofactor biosynthesis</keyword>
<dbReference type="InterPro" id="IPR036425">
    <property type="entry name" value="MoaB/Mog-like_dom_sf"/>
</dbReference>
<dbReference type="Proteomes" id="UP000198990">
    <property type="component" value="Unassembled WGS sequence"/>
</dbReference>
<dbReference type="Gene3D" id="3.40.980.10">
    <property type="entry name" value="MoaB/Mog-like domain"/>
    <property type="match status" value="1"/>
</dbReference>
<dbReference type="Pfam" id="PF00994">
    <property type="entry name" value="MoCF_biosynth"/>
    <property type="match status" value="1"/>
</dbReference>
<evidence type="ECO:0000256" key="1">
    <source>
        <dbReference type="ARBA" id="ARBA00002901"/>
    </source>
</evidence>
<dbReference type="NCBIfam" id="TIGR00177">
    <property type="entry name" value="molyb_syn"/>
    <property type="match status" value="1"/>
</dbReference>
<dbReference type="Pfam" id="PF03454">
    <property type="entry name" value="MoeA_C"/>
    <property type="match status" value="1"/>
</dbReference>
<keyword evidence="9" id="KW-1185">Reference proteome</keyword>
<dbReference type="SUPFAM" id="SSF63867">
    <property type="entry name" value="MoeA C-terminal domain-like"/>
    <property type="match status" value="1"/>
</dbReference>
<dbReference type="UniPathway" id="UPA00344"/>
<dbReference type="InterPro" id="IPR001453">
    <property type="entry name" value="MoaB/Mog_dom"/>
</dbReference>
<keyword evidence="6" id="KW-0460">Magnesium</keyword>
<dbReference type="STRING" id="228957.SAMN04488008_11151"/>
<sequence>MQEMENLFIPYEKALSILEEHKGNFSTENKNLEDCIGAYLAEDLIADRDFPPFDRVTMDGIAIAYETFEKGQRKFTIEATAAAGTPQQSLQNSLNCIEVMTGAIMPNGVNTVIRYEDLTIEDNQATINLDILNHKQNVHFKGIDIAQGSIIVKQGEKLSSAEINIAAAVGKASLLVKKMPKVVIFSTGDELVPVYETPKLHQIRRSNIYGIQATLKEWGILSELQHLADDKEEMLRTISRLLKEYDLFIFTGGVSKGKFDYLPDVLGELQVKKHFHKIQQRPGKPFWFGSNTNGKKIFALPGNPVSSFVCVYMYLQFWLHKSLGIVSETLYVQLKNDVEFKPDLVYFLEATLESKPDGKLVAEAIKGNGSGDFANLVKTDGFLILPQNKSQFFANEVYPFVPYRTKW</sequence>
<accession>A0A1H7WD01</accession>
<comment type="function">
    <text evidence="1 6">Catalyzes the insertion of molybdate into adenylated molybdopterin with the concomitant release of AMP.</text>
</comment>
<reference evidence="9" key="1">
    <citation type="submission" date="2016-10" db="EMBL/GenBank/DDBJ databases">
        <authorList>
            <person name="Varghese N."/>
            <person name="Submissions S."/>
        </authorList>
    </citation>
    <scope>NUCLEOTIDE SEQUENCE [LARGE SCALE GENOMIC DNA]</scope>
    <source>
        <strain evidence="9">DSM 16471</strain>
    </source>
</reference>
<evidence type="ECO:0000259" key="7">
    <source>
        <dbReference type="SMART" id="SM00852"/>
    </source>
</evidence>
<dbReference type="AlphaFoldDB" id="A0A1H7WD01"/>
<comment type="similarity">
    <text evidence="3 6">Belongs to the MoeA family.</text>
</comment>
<proteinExistence type="inferred from homology"/>
<dbReference type="Gene3D" id="2.170.190.11">
    <property type="entry name" value="Molybdopterin biosynthesis moea protein, domain 3"/>
    <property type="match status" value="1"/>
</dbReference>
<dbReference type="EMBL" id="FNZN01000011">
    <property type="protein sequence ID" value="SEM19393.1"/>
    <property type="molecule type" value="Genomic_DNA"/>
</dbReference>